<dbReference type="Proteomes" id="UP001498476">
    <property type="component" value="Unassembled WGS sequence"/>
</dbReference>
<keyword evidence="2" id="KW-1185">Reference proteome</keyword>
<gene>
    <name evidence="1" type="ORF">QQX98_005364</name>
</gene>
<protein>
    <submittedName>
        <fullName evidence="1">Uncharacterized protein</fullName>
    </submittedName>
</protein>
<reference evidence="1 2" key="1">
    <citation type="journal article" date="2025" name="Microbiol. Resour. Announc.">
        <title>Draft genome sequences for Neonectria magnoliae and Neonectria punicea, canker pathogens of Liriodendron tulipifera and Acer saccharum in West Virginia.</title>
        <authorList>
            <person name="Petronek H.M."/>
            <person name="Kasson M.T."/>
            <person name="Metheny A.M."/>
            <person name="Stauder C.M."/>
            <person name="Lovett B."/>
            <person name="Lynch S.C."/>
            <person name="Garnas J.R."/>
            <person name="Kasson L.R."/>
            <person name="Stajich J.E."/>
        </authorList>
    </citation>
    <scope>NUCLEOTIDE SEQUENCE [LARGE SCALE GENOMIC DNA]</scope>
    <source>
        <strain evidence="1 2">NRRL 64653</strain>
    </source>
</reference>
<comment type="caution">
    <text evidence="1">The sequence shown here is derived from an EMBL/GenBank/DDBJ whole genome shotgun (WGS) entry which is preliminary data.</text>
</comment>
<proteinExistence type="predicted"/>
<dbReference type="EMBL" id="JAZAVJ010000072">
    <property type="protein sequence ID" value="KAK7416167.1"/>
    <property type="molecule type" value="Genomic_DNA"/>
</dbReference>
<evidence type="ECO:0000313" key="1">
    <source>
        <dbReference type="EMBL" id="KAK7416167.1"/>
    </source>
</evidence>
<organism evidence="1 2">
    <name type="scientific">Neonectria punicea</name>
    <dbReference type="NCBI Taxonomy" id="979145"/>
    <lineage>
        <taxon>Eukaryota</taxon>
        <taxon>Fungi</taxon>
        <taxon>Dikarya</taxon>
        <taxon>Ascomycota</taxon>
        <taxon>Pezizomycotina</taxon>
        <taxon>Sordariomycetes</taxon>
        <taxon>Hypocreomycetidae</taxon>
        <taxon>Hypocreales</taxon>
        <taxon>Nectriaceae</taxon>
        <taxon>Neonectria</taxon>
    </lineage>
</organism>
<evidence type="ECO:0000313" key="2">
    <source>
        <dbReference type="Proteomes" id="UP001498476"/>
    </source>
</evidence>
<sequence length="71" mass="8020">MQSSIVRQRELAEISPEWIEEPPKSFVRGNPREMIALLSDSPSSRSRFRAMTDGQTKLAFTPQMSNAKPAQ</sequence>
<name>A0ABR1H5B5_9HYPO</name>
<accession>A0ABR1H5B5</accession>